<comment type="caution">
    <text evidence="2">The sequence shown here is derived from an EMBL/GenBank/DDBJ whole genome shotgun (WGS) entry which is preliminary data.</text>
</comment>
<evidence type="ECO:0000259" key="1">
    <source>
        <dbReference type="Pfam" id="PF07728"/>
    </source>
</evidence>
<dbReference type="Gene3D" id="3.40.50.300">
    <property type="entry name" value="P-loop containing nucleotide triphosphate hydrolases"/>
    <property type="match status" value="1"/>
</dbReference>
<organism evidence="2 3">
    <name type="scientific">Rhodoferax ferrireducens</name>
    <dbReference type="NCBI Taxonomy" id="192843"/>
    <lineage>
        <taxon>Bacteria</taxon>
        <taxon>Pseudomonadati</taxon>
        <taxon>Pseudomonadota</taxon>
        <taxon>Betaproteobacteria</taxon>
        <taxon>Burkholderiales</taxon>
        <taxon>Comamonadaceae</taxon>
        <taxon>Rhodoferax</taxon>
    </lineage>
</organism>
<evidence type="ECO:0000313" key="3">
    <source>
        <dbReference type="Proteomes" id="UP000192505"/>
    </source>
</evidence>
<sequence>MPTPKLTYLQELGVFGFDRFETIILAALVTEDPMMLIGRSGTGKTFLLNSLSEALGLEHRHYNASLISFDDLVGFPYPDAENSGVKFLETPATVWGAESVLIDEISRCKPEHQNRLFSLVHERRIQGISLGNLRFRWAAMNPASTDQSDLESYTGSEPLDPALADRFSLFVQAVDWDDLSDQERNAVTSPAGEGKLAAINERLKTHIQTCRLRFLQQLEHCPQGVLDYVTTAVTALNGARVRISPRRARLMARSLLAARVLQGSLQEKTARLMLGCSLPHVTWGGDIAKNVLDAAHRLAWEAASNTPERWVDLLFAEPRLDRKLAVLINQCPGPDEGTQAIAQLLASESRERSAAFAFALYPAAVMGKLPIGSEGVNDLGRLASAVLSVDAEVTWTERGNTVAPHHPGYDACARLLSDLRGARAERAKQFLSWCLVEQISLVRADELEKEMDGCVRLLKKQVSV</sequence>
<accession>A0A1W9KPF4</accession>
<proteinExistence type="predicted"/>
<gene>
    <name evidence="2" type="ORF">BWK72_19140</name>
</gene>
<dbReference type="PANTHER" id="PTHR42759">
    <property type="entry name" value="MOXR FAMILY PROTEIN"/>
    <property type="match status" value="1"/>
</dbReference>
<name>A0A1W9KPF4_9BURK</name>
<dbReference type="InterPro" id="IPR011704">
    <property type="entry name" value="ATPase_dyneun-rel_AAA"/>
</dbReference>
<feature type="domain" description="ATPase dynein-related AAA" evidence="1">
    <location>
        <begin position="34"/>
        <end position="134"/>
    </location>
</feature>
<reference evidence="2 3" key="1">
    <citation type="submission" date="2017-01" db="EMBL/GenBank/DDBJ databases">
        <title>Novel large sulfur bacteria in the metagenomes of groundwater-fed chemosynthetic microbial mats in the Lake Huron basin.</title>
        <authorList>
            <person name="Sharrar A.M."/>
            <person name="Flood B.E."/>
            <person name="Bailey J.V."/>
            <person name="Jones D.S."/>
            <person name="Biddanda B."/>
            <person name="Ruberg S.A."/>
            <person name="Marcus D.N."/>
            <person name="Dick G.J."/>
        </authorList>
    </citation>
    <scope>NUCLEOTIDE SEQUENCE [LARGE SCALE GENOMIC DNA]</scope>
    <source>
        <strain evidence="2">A7</strain>
    </source>
</reference>
<protein>
    <recommendedName>
        <fullName evidence="1">ATPase dynein-related AAA domain-containing protein</fullName>
    </recommendedName>
</protein>
<dbReference type="SUPFAM" id="SSF52540">
    <property type="entry name" value="P-loop containing nucleoside triphosphate hydrolases"/>
    <property type="match status" value="1"/>
</dbReference>
<dbReference type="GO" id="GO:0016887">
    <property type="term" value="F:ATP hydrolysis activity"/>
    <property type="evidence" value="ECO:0007669"/>
    <property type="project" value="InterPro"/>
</dbReference>
<dbReference type="Proteomes" id="UP000192505">
    <property type="component" value="Unassembled WGS sequence"/>
</dbReference>
<dbReference type="AlphaFoldDB" id="A0A1W9KPF4"/>
<dbReference type="PANTHER" id="PTHR42759:SF1">
    <property type="entry name" value="MAGNESIUM-CHELATASE SUBUNIT CHLD"/>
    <property type="match status" value="1"/>
</dbReference>
<dbReference type="EMBL" id="MTEI01000024">
    <property type="protein sequence ID" value="OQW86036.1"/>
    <property type="molecule type" value="Genomic_DNA"/>
</dbReference>
<dbReference type="GO" id="GO:0005524">
    <property type="term" value="F:ATP binding"/>
    <property type="evidence" value="ECO:0007669"/>
    <property type="project" value="InterPro"/>
</dbReference>
<dbReference type="InterPro" id="IPR050764">
    <property type="entry name" value="CbbQ/NirQ/NorQ/GpvN"/>
</dbReference>
<dbReference type="Pfam" id="PF07728">
    <property type="entry name" value="AAA_5"/>
    <property type="match status" value="1"/>
</dbReference>
<dbReference type="InterPro" id="IPR027417">
    <property type="entry name" value="P-loop_NTPase"/>
</dbReference>
<evidence type="ECO:0000313" key="2">
    <source>
        <dbReference type="EMBL" id="OQW86036.1"/>
    </source>
</evidence>